<dbReference type="Proteomes" id="UP000699865">
    <property type="component" value="Unassembled WGS sequence"/>
</dbReference>
<accession>A0ABS6KVW1</accession>
<sequence>MQRLMQIKKKLDVIEDALAEQYPCFRPNPVITDLVTDLKDHVQEERKKIQKQHSRGELSEFERCFIAHAINDVYLSSIDKIRRGSKPSDHMNFHICDTSSTLSYWLSRIKDHEEKQS</sequence>
<evidence type="ECO:0000313" key="2">
    <source>
        <dbReference type="Proteomes" id="UP000699865"/>
    </source>
</evidence>
<name>A0ABS6KVW1_9GAMM</name>
<reference evidence="1 2" key="1">
    <citation type="submission" date="2021-03" db="EMBL/GenBank/DDBJ databases">
        <title>Five novel Rahnella species.</title>
        <authorList>
            <person name="Brady C."/>
            <person name="Asselin J."/>
            <person name="Beer S."/>
            <person name="Bruberg M.B."/>
            <person name="Crampton B."/>
            <person name="Venter S."/>
            <person name="Arnold D."/>
            <person name="Denman S."/>
        </authorList>
    </citation>
    <scope>NUCLEOTIDE SEQUENCE [LARGE SCALE GENOMIC DNA]</scope>
    <source>
        <strain evidence="1 2">L72c</strain>
    </source>
</reference>
<gene>
    <name evidence="1" type="ORF">J1786_01695</name>
</gene>
<keyword evidence="2" id="KW-1185">Reference proteome</keyword>
<proteinExistence type="predicted"/>
<evidence type="ECO:0000313" key="1">
    <source>
        <dbReference type="EMBL" id="MBU9833553.1"/>
    </source>
</evidence>
<dbReference type="RefSeq" id="WP_217137498.1">
    <property type="nucleotide sequence ID" value="NZ_JAFMOU010000054.1"/>
</dbReference>
<organism evidence="1 2">
    <name type="scientific">Rahnella perminowiae</name>
    <dbReference type="NCBI Taxonomy" id="2816244"/>
    <lineage>
        <taxon>Bacteria</taxon>
        <taxon>Pseudomonadati</taxon>
        <taxon>Pseudomonadota</taxon>
        <taxon>Gammaproteobacteria</taxon>
        <taxon>Enterobacterales</taxon>
        <taxon>Yersiniaceae</taxon>
        <taxon>Rahnella</taxon>
    </lineage>
</organism>
<comment type="caution">
    <text evidence="1">The sequence shown here is derived from an EMBL/GenBank/DDBJ whole genome shotgun (WGS) entry which is preliminary data.</text>
</comment>
<dbReference type="EMBL" id="JAFMOU010000054">
    <property type="protein sequence ID" value="MBU9833553.1"/>
    <property type="molecule type" value="Genomic_DNA"/>
</dbReference>
<protein>
    <submittedName>
        <fullName evidence="1">Uncharacterized protein</fullName>
    </submittedName>
</protein>